<dbReference type="GO" id="GO:0008270">
    <property type="term" value="F:zinc ion binding"/>
    <property type="evidence" value="ECO:0007669"/>
    <property type="project" value="UniProtKB-KW"/>
</dbReference>
<feature type="domain" description="SWIM-type" evidence="5">
    <location>
        <begin position="77"/>
        <end position="109"/>
    </location>
</feature>
<dbReference type="InterPro" id="IPR006564">
    <property type="entry name" value="Znf_PMZ"/>
</dbReference>
<dbReference type="InterPro" id="IPR007527">
    <property type="entry name" value="Znf_SWIM"/>
</dbReference>
<dbReference type="Proteomes" id="UP000245207">
    <property type="component" value="Unassembled WGS sequence"/>
</dbReference>
<gene>
    <name evidence="6" type="ORF">CTI12_AA522780</name>
</gene>
<evidence type="ECO:0000313" key="7">
    <source>
        <dbReference type="Proteomes" id="UP000245207"/>
    </source>
</evidence>
<evidence type="ECO:0000256" key="1">
    <source>
        <dbReference type="ARBA" id="ARBA00022723"/>
    </source>
</evidence>
<keyword evidence="2 4" id="KW-0863">Zinc-finger</keyword>
<dbReference type="SMART" id="SM00575">
    <property type="entry name" value="ZnF_PMZ"/>
    <property type="match status" value="1"/>
</dbReference>
<keyword evidence="3" id="KW-0862">Zinc</keyword>
<dbReference type="AlphaFoldDB" id="A0A2U1L7C0"/>
<sequence length="128" mass="14424">MTENEDFNTISQIDVVNNEMSSGFETGRVQANRNLHTPHVAAKLAASTTKASAHTMRSFNRERGIFEETTQTGKNVQVVNLEKQTCTCGKWENNKYPCFHVLSACAFLSLNSSQYVQRYYSIVEYSAT</sequence>
<organism evidence="6 7">
    <name type="scientific">Artemisia annua</name>
    <name type="common">Sweet wormwood</name>
    <dbReference type="NCBI Taxonomy" id="35608"/>
    <lineage>
        <taxon>Eukaryota</taxon>
        <taxon>Viridiplantae</taxon>
        <taxon>Streptophyta</taxon>
        <taxon>Embryophyta</taxon>
        <taxon>Tracheophyta</taxon>
        <taxon>Spermatophyta</taxon>
        <taxon>Magnoliopsida</taxon>
        <taxon>eudicotyledons</taxon>
        <taxon>Gunneridae</taxon>
        <taxon>Pentapetalae</taxon>
        <taxon>asterids</taxon>
        <taxon>campanulids</taxon>
        <taxon>Asterales</taxon>
        <taxon>Asteraceae</taxon>
        <taxon>Asteroideae</taxon>
        <taxon>Anthemideae</taxon>
        <taxon>Artemisiinae</taxon>
        <taxon>Artemisia</taxon>
    </lineage>
</organism>
<proteinExistence type="predicted"/>
<evidence type="ECO:0000256" key="3">
    <source>
        <dbReference type="ARBA" id="ARBA00022833"/>
    </source>
</evidence>
<comment type="caution">
    <text evidence="6">The sequence shown here is derived from an EMBL/GenBank/DDBJ whole genome shotgun (WGS) entry which is preliminary data.</text>
</comment>
<reference evidence="6 7" key="1">
    <citation type="journal article" date="2018" name="Mol. Plant">
        <title>The genome of Artemisia annua provides insight into the evolution of Asteraceae family and artemisinin biosynthesis.</title>
        <authorList>
            <person name="Shen Q."/>
            <person name="Zhang L."/>
            <person name="Liao Z."/>
            <person name="Wang S."/>
            <person name="Yan T."/>
            <person name="Shi P."/>
            <person name="Liu M."/>
            <person name="Fu X."/>
            <person name="Pan Q."/>
            <person name="Wang Y."/>
            <person name="Lv Z."/>
            <person name="Lu X."/>
            <person name="Zhang F."/>
            <person name="Jiang W."/>
            <person name="Ma Y."/>
            <person name="Chen M."/>
            <person name="Hao X."/>
            <person name="Li L."/>
            <person name="Tang Y."/>
            <person name="Lv G."/>
            <person name="Zhou Y."/>
            <person name="Sun X."/>
            <person name="Brodelius P.E."/>
            <person name="Rose J.K.C."/>
            <person name="Tang K."/>
        </authorList>
    </citation>
    <scope>NUCLEOTIDE SEQUENCE [LARGE SCALE GENOMIC DNA]</scope>
    <source>
        <strain evidence="7">cv. Huhao1</strain>
        <tissue evidence="6">Leaf</tissue>
    </source>
</reference>
<keyword evidence="1" id="KW-0479">Metal-binding</keyword>
<dbReference type="EMBL" id="PKPP01011056">
    <property type="protein sequence ID" value="PWA44872.1"/>
    <property type="molecule type" value="Genomic_DNA"/>
</dbReference>
<dbReference type="OrthoDB" id="1747431at2759"/>
<keyword evidence="7" id="KW-1185">Reference proteome</keyword>
<dbReference type="PROSITE" id="PS50966">
    <property type="entry name" value="ZF_SWIM"/>
    <property type="match status" value="1"/>
</dbReference>
<evidence type="ECO:0000313" key="6">
    <source>
        <dbReference type="EMBL" id="PWA44872.1"/>
    </source>
</evidence>
<name>A0A2U1L7C0_ARTAN</name>
<protein>
    <recommendedName>
        <fullName evidence="5">SWIM-type domain-containing protein</fullName>
    </recommendedName>
</protein>
<evidence type="ECO:0000259" key="5">
    <source>
        <dbReference type="PROSITE" id="PS50966"/>
    </source>
</evidence>
<evidence type="ECO:0000256" key="2">
    <source>
        <dbReference type="ARBA" id="ARBA00022771"/>
    </source>
</evidence>
<evidence type="ECO:0000256" key="4">
    <source>
        <dbReference type="PROSITE-ProRule" id="PRU00325"/>
    </source>
</evidence>
<dbReference type="Pfam" id="PF04434">
    <property type="entry name" value="SWIM"/>
    <property type="match status" value="1"/>
</dbReference>
<accession>A0A2U1L7C0</accession>